<proteinExistence type="inferred from homology"/>
<comment type="function">
    <text evidence="8">This protein is part of the stalk that links CF(0) to CF(1). It either transmits conformational changes from CF(0) to CF(1) or is implicated in proton conduction.</text>
</comment>
<dbReference type="Pfam" id="PF00213">
    <property type="entry name" value="OSCP"/>
    <property type="match status" value="1"/>
</dbReference>
<dbReference type="STRING" id="1594731.WEOB_005"/>
<dbReference type="PROSITE" id="PS00389">
    <property type="entry name" value="ATPASE_DELTA"/>
    <property type="match status" value="1"/>
</dbReference>
<dbReference type="SUPFAM" id="SSF47928">
    <property type="entry name" value="N-terminal domain of the delta subunit of the F1F0-ATP synthase"/>
    <property type="match status" value="1"/>
</dbReference>
<keyword evidence="4 8" id="KW-0406">Ion transport</keyword>
<dbReference type="PANTHER" id="PTHR11910">
    <property type="entry name" value="ATP SYNTHASE DELTA CHAIN"/>
    <property type="match status" value="1"/>
</dbReference>
<keyword evidence="6 8" id="KW-0139">CF(1)</keyword>
<dbReference type="GO" id="GO:0046933">
    <property type="term" value="F:proton-transporting ATP synthase activity, rotational mechanism"/>
    <property type="evidence" value="ECO:0007669"/>
    <property type="project" value="UniProtKB-UniRule"/>
</dbReference>
<dbReference type="Proteomes" id="UP000242753">
    <property type="component" value="Chromosome I"/>
</dbReference>
<evidence type="ECO:0000256" key="5">
    <source>
        <dbReference type="ARBA" id="ARBA00023136"/>
    </source>
</evidence>
<keyword evidence="8" id="KW-1003">Cell membrane</keyword>
<dbReference type="KEGG" id="wca:WEOB_005"/>
<dbReference type="InterPro" id="IPR026015">
    <property type="entry name" value="ATP_synth_OSCP/delta_N_sf"/>
</dbReference>
<reference evidence="10" key="1">
    <citation type="submission" date="2015-01" db="EMBL/GenBank/DDBJ databases">
        <authorList>
            <person name="Manzano-Marin A."/>
            <person name="Manzano-Marin A."/>
        </authorList>
    </citation>
    <scope>NUCLEOTIDE SEQUENCE [LARGE SCALE GENOMIC DNA]</scope>
    <source>
        <strain evidence="10">obscurior</strain>
    </source>
</reference>
<dbReference type="PRINTS" id="PR00125">
    <property type="entry name" value="ATPASEDELTA"/>
</dbReference>
<keyword evidence="10" id="KW-1185">Reference proteome</keyword>
<keyword evidence="5 8" id="KW-0472">Membrane</keyword>
<dbReference type="HAMAP" id="MF_01416">
    <property type="entry name" value="ATP_synth_delta_bact"/>
    <property type="match status" value="1"/>
</dbReference>
<comment type="subcellular location">
    <subcellularLocation>
        <location evidence="8">Cell membrane</location>
        <topology evidence="8">Peripheral membrane protein</topology>
    </subcellularLocation>
    <subcellularLocation>
        <location evidence="1">Membrane</location>
    </subcellularLocation>
</comment>
<evidence type="ECO:0000313" key="9">
    <source>
        <dbReference type="EMBL" id="CEN31978.1"/>
    </source>
</evidence>
<evidence type="ECO:0000313" key="10">
    <source>
        <dbReference type="Proteomes" id="UP000242753"/>
    </source>
</evidence>
<comment type="function">
    <text evidence="8">F(1)F(0) ATP synthase produces ATP from ADP in the presence of a proton or sodium gradient. F-type ATPases consist of two structural domains, F(1) containing the extramembraneous catalytic core and F(0) containing the membrane proton channel, linked together by a central stalk and a peripheral stalk. During catalysis, ATP synthesis in the catalytic domain of F(1) is coupled via a rotary mechanism of the central stalk subunits to proton translocation.</text>
</comment>
<protein>
    <recommendedName>
        <fullName evidence="8">ATP synthase subunit delta</fullName>
    </recommendedName>
    <alternativeName>
        <fullName evidence="8">ATP synthase F(1) sector subunit delta</fullName>
    </alternativeName>
    <alternativeName>
        <fullName evidence="8">F-type ATPase subunit delta</fullName>
        <shortName evidence="8">F-ATPase subunit delta</shortName>
    </alternativeName>
</protein>
<dbReference type="NCBIfam" id="NF004402">
    <property type="entry name" value="PRK05758.2-2"/>
    <property type="match status" value="1"/>
</dbReference>
<dbReference type="Gene3D" id="1.10.520.20">
    <property type="entry name" value="N-terminal domain of the delta subunit of the F1F0-ATP synthase"/>
    <property type="match status" value="1"/>
</dbReference>
<dbReference type="InterPro" id="IPR000711">
    <property type="entry name" value="ATPase_OSCP/dsu"/>
</dbReference>
<evidence type="ECO:0000256" key="4">
    <source>
        <dbReference type="ARBA" id="ARBA00023065"/>
    </source>
</evidence>
<evidence type="ECO:0000256" key="3">
    <source>
        <dbReference type="ARBA" id="ARBA00022781"/>
    </source>
</evidence>
<evidence type="ECO:0000256" key="1">
    <source>
        <dbReference type="ARBA" id="ARBA00004370"/>
    </source>
</evidence>
<evidence type="ECO:0000256" key="8">
    <source>
        <dbReference type="HAMAP-Rule" id="MF_01416"/>
    </source>
</evidence>
<comment type="similarity">
    <text evidence="8">Belongs to the ATPase delta chain family.</text>
</comment>
<accession>A0A0H5BWH9</accession>
<dbReference type="EMBL" id="LN774881">
    <property type="protein sequence ID" value="CEN31978.1"/>
    <property type="molecule type" value="Genomic_DNA"/>
</dbReference>
<dbReference type="RefSeq" id="WP_281263886.1">
    <property type="nucleotide sequence ID" value="NZ_LN774881.1"/>
</dbReference>
<keyword evidence="7 8" id="KW-0066">ATP synthesis</keyword>
<evidence type="ECO:0000256" key="6">
    <source>
        <dbReference type="ARBA" id="ARBA00023196"/>
    </source>
</evidence>
<gene>
    <name evidence="8 9" type="primary">atpH</name>
    <name evidence="9" type="ORF">WEOB_005</name>
</gene>
<name>A0A0H5BWH9_9ENTR</name>
<evidence type="ECO:0000256" key="7">
    <source>
        <dbReference type="ARBA" id="ARBA00023310"/>
    </source>
</evidence>
<dbReference type="GO" id="GO:0045259">
    <property type="term" value="C:proton-transporting ATP synthase complex"/>
    <property type="evidence" value="ECO:0007669"/>
    <property type="project" value="UniProtKB-KW"/>
</dbReference>
<sequence length="177" mass="21018">MHNITIAAPYAKAVFELSVEQNNVKEWQFMLEFSSQISQNANIRFLLFPNFMSSKRLTDIFLDMCGSNLNIFGKNFIRVMAENNRLLLLPYVLKKFIFFRLKYENIKKVKVISAFPLTERQKRNITLFMKKKLLSKILLNCKIDKSIISGIIIQWEDFFIDYSVFNRIKCLESFLQY</sequence>
<keyword evidence="3 8" id="KW-0375">Hydrogen ion transport</keyword>
<dbReference type="NCBIfam" id="TIGR01145">
    <property type="entry name" value="ATP_synt_delta"/>
    <property type="match status" value="1"/>
</dbReference>
<keyword evidence="2 8" id="KW-0813">Transport</keyword>
<dbReference type="PATRIC" id="fig|1594731.3.peg.5"/>
<dbReference type="AlphaFoldDB" id="A0A0H5BWH9"/>
<evidence type="ECO:0000256" key="2">
    <source>
        <dbReference type="ARBA" id="ARBA00022448"/>
    </source>
</evidence>
<dbReference type="GO" id="GO:0005886">
    <property type="term" value="C:plasma membrane"/>
    <property type="evidence" value="ECO:0007669"/>
    <property type="project" value="UniProtKB-SubCell"/>
</dbReference>
<dbReference type="InterPro" id="IPR020781">
    <property type="entry name" value="ATPase_OSCP/d_CS"/>
</dbReference>
<organism evidence="9 10">
    <name type="scientific">Candidatus Westeberhardia cardiocondylae</name>
    <dbReference type="NCBI Taxonomy" id="1594731"/>
    <lineage>
        <taxon>Bacteria</taxon>
        <taxon>Pseudomonadati</taxon>
        <taxon>Pseudomonadota</taxon>
        <taxon>Gammaproteobacteria</taxon>
        <taxon>Enterobacterales</taxon>
        <taxon>Enterobacteriaceae</taxon>
        <taxon>ant endosymbionts</taxon>
        <taxon>Candidatus Westeberhardia</taxon>
    </lineage>
</organism>